<name>A0A9D4M0W8_DREPO</name>
<keyword evidence="2" id="KW-1185">Reference proteome</keyword>
<dbReference type="Proteomes" id="UP000828390">
    <property type="component" value="Unassembled WGS sequence"/>
</dbReference>
<dbReference type="EMBL" id="JAIWYP010000002">
    <property type="protein sequence ID" value="KAH3868223.1"/>
    <property type="molecule type" value="Genomic_DNA"/>
</dbReference>
<reference evidence="1" key="2">
    <citation type="submission" date="2020-11" db="EMBL/GenBank/DDBJ databases">
        <authorList>
            <person name="McCartney M.A."/>
            <person name="Auch B."/>
            <person name="Kono T."/>
            <person name="Mallez S."/>
            <person name="Becker A."/>
            <person name="Gohl D.M."/>
            <person name="Silverstein K.A.T."/>
            <person name="Koren S."/>
            <person name="Bechman K.B."/>
            <person name="Herman A."/>
            <person name="Abrahante J.E."/>
            <person name="Garbe J."/>
        </authorList>
    </citation>
    <scope>NUCLEOTIDE SEQUENCE</scope>
    <source>
        <strain evidence="1">Duluth1</strain>
        <tissue evidence="1">Whole animal</tissue>
    </source>
</reference>
<accession>A0A9D4M0W8</accession>
<evidence type="ECO:0000313" key="2">
    <source>
        <dbReference type="Proteomes" id="UP000828390"/>
    </source>
</evidence>
<reference evidence="1" key="1">
    <citation type="journal article" date="2019" name="bioRxiv">
        <title>The Genome of the Zebra Mussel, Dreissena polymorpha: A Resource for Invasive Species Research.</title>
        <authorList>
            <person name="McCartney M.A."/>
            <person name="Auch B."/>
            <person name="Kono T."/>
            <person name="Mallez S."/>
            <person name="Zhang Y."/>
            <person name="Obille A."/>
            <person name="Becker A."/>
            <person name="Abrahante J.E."/>
            <person name="Garbe J."/>
            <person name="Badalamenti J.P."/>
            <person name="Herman A."/>
            <person name="Mangelson H."/>
            <person name="Liachko I."/>
            <person name="Sullivan S."/>
            <person name="Sone E.D."/>
            <person name="Koren S."/>
            <person name="Silverstein K.A.T."/>
            <person name="Beckman K.B."/>
            <person name="Gohl D.M."/>
        </authorList>
    </citation>
    <scope>NUCLEOTIDE SEQUENCE</scope>
    <source>
        <strain evidence="1">Duluth1</strain>
        <tissue evidence="1">Whole animal</tissue>
    </source>
</reference>
<gene>
    <name evidence="1" type="ORF">DPMN_031364</name>
</gene>
<protein>
    <submittedName>
        <fullName evidence="1">Uncharacterized protein</fullName>
    </submittedName>
</protein>
<evidence type="ECO:0000313" key="1">
    <source>
        <dbReference type="EMBL" id="KAH3868223.1"/>
    </source>
</evidence>
<organism evidence="1 2">
    <name type="scientific">Dreissena polymorpha</name>
    <name type="common">Zebra mussel</name>
    <name type="synonym">Mytilus polymorpha</name>
    <dbReference type="NCBI Taxonomy" id="45954"/>
    <lineage>
        <taxon>Eukaryota</taxon>
        <taxon>Metazoa</taxon>
        <taxon>Spiralia</taxon>
        <taxon>Lophotrochozoa</taxon>
        <taxon>Mollusca</taxon>
        <taxon>Bivalvia</taxon>
        <taxon>Autobranchia</taxon>
        <taxon>Heteroconchia</taxon>
        <taxon>Euheterodonta</taxon>
        <taxon>Imparidentia</taxon>
        <taxon>Neoheterodontei</taxon>
        <taxon>Myida</taxon>
        <taxon>Dreissenoidea</taxon>
        <taxon>Dreissenidae</taxon>
        <taxon>Dreissena</taxon>
    </lineage>
</organism>
<sequence>MIFENIIICILYYKPDRRFLAEDVGGNSSTELYLTHLLSGKPVTFGKDQITTKNSLDKLGETGDPQEQPGPGHNWLAPLSAVFKRGQPTYNSYRLKQ</sequence>
<dbReference type="AlphaFoldDB" id="A0A9D4M0W8"/>
<comment type="caution">
    <text evidence="1">The sequence shown here is derived from an EMBL/GenBank/DDBJ whole genome shotgun (WGS) entry which is preliminary data.</text>
</comment>
<proteinExistence type="predicted"/>